<keyword evidence="2" id="KW-1185">Reference proteome</keyword>
<protein>
    <submittedName>
        <fullName evidence="1">Uncharacterized protein</fullName>
    </submittedName>
</protein>
<organism evidence="1 2">
    <name type="scientific">Dentipellis fragilis</name>
    <dbReference type="NCBI Taxonomy" id="205917"/>
    <lineage>
        <taxon>Eukaryota</taxon>
        <taxon>Fungi</taxon>
        <taxon>Dikarya</taxon>
        <taxon>Basidiomycota</taxon>
        <taxon>Agaricomycotina</taxon>
        <taxon>Agaricomycetes</taxon>
        <taxon>Russulales</taxon>
        <taxon>Hericiaceae</taxon>
        <taxon>Dentipellis</taxon>
    </lineage>
</organism>
<dbReference type="EMBL" id="SEOQ01000368">
    <property type="protein sequence ID" value="TFY64576.1"/>
    <property type="molecule type" value="Genomic_DNA"/>
</dbReference>
<dbReference type="SUPFAM" id="SSF52047">
    <property type="entry name" value="RNI-like"/>
    <property type="match status" value="1"/>
</dbReference>
<evidence type="ECO:0000313" key="2">
    <source>
        <dbReference type="Proteomes" id="UP000298327"/>
    </source>
</evidence>
<gene>
    <name evidence="1" type="ORF">EVG20_g5897</name>
</gene>
<reference evidence="1 2" key="1">
    <citation type="submission" date="2019-02" db="EMBL/GenBank/DDBJ databases">
        <title>Genome sequencing of the rare red list fungi Dentipellis fragilis.</title>
        <authorList>
            <person name="Buettner E."/>
            <person name="Kellner H."/>
        </authorList>
    </citation>
    <scope>NUCLEOTIDE SEQUENCE [LARGE SCALE GENOMIC DNA]</scope>
    <source>
        <strain evidence="1 2">DSM 105465</strain>
    </source>
</reference>
<comment type="caution">
    <text evidence="1">The sequence shown here is derived from an EMBL/GenBank/DDBJ whole genome shotgun (WGS) entry which is preliminary data.</text>
</comment>
<proteinExistence type="predicted"/>
<dbReference type="Gene3D" id="3.80.10.10">
    <property type="entry name" value="Ribonuclease Inhibitor"/>
    <property type="match status" value="1"/>
</dbReference>
<evidence type="ECO:0000313" key="1">
    <source>
        <dbReference type="EMBL" id="TFY64576.1"/>
    </source>
</evidence>
<dbReference type="InterPro" id="IPR032675">
    <property type="entry name" value="LRR_dom_sf"/>
</dbReference>
<accession>A0A4Y9YPV0</accession>
<dbReference type="Proteomes" id="UP000298327">
    <property type="component" value="Unassembled WGS sequence"/>
</dbReference>
<name>A0A4Y9YPV0_9AGAM</name>
<dbReference type="AlphaFoldDB" id="A0A4Y9YPV0"/>
<dbReference type="OrthoDB" id="3010419at2759"/>
<sequence length="429" mass="48514">MLDFQHIPFDVWTLVFESAHPWPPGSLARCARTCRTFHDAATPYVYEEIAVRQYSGHAKVHTAFDTLAAQPHLRKSNEIIEVELSSARPPKNDNKQDSGMLAASWAADLALLPNLESYTLHAVVKHTVSCDFLEAAVNVLCQCAKLKHVGWQFEIDSRRFAIAGRLTNLQSMKILRLSQTVLKTFGTWVTQKSTINCIHIENTKGMDIEILPQVRETFLMKGLSRLNIGKGHSLTSDALLSLLERTPSLQELCIFYDNFAFAYGHVDLRPEFCGLPNLERLTVHHQGVGETSQYADLMAWISILAANSPLLSLSIRSDDGKQSRFVGRPILKLWPMLRELDIRCMELPYPSFAIVVEQCKYLKVLTFLLRPRHMKQYSDGLKADHNVEIISGSQDRRVRRSVTSYFNGIAKKQDALTKPVTVKLLILGR</sequence>